<keyword evidence="3" id="KW-1185">Reference proteome</keyword>
<proteinExistence type="predicted"/>
<dbReference type="EMBL" id="JAGMVJ010000001">
    <property type="protein sequence ID" value="KAH7095979.1"/>
    <property type="molecule type" value="Genomic_DNA"/>
</dbReference>
<evidence type="ECO:0000313" key="2">
    <source>
        <dbReference type="EMBL" id="KAH7095979.1"/>
    </source>
</evidence>
<protein>
    <submittedName>
        <fullName evidence="2">Uncharacterized protein</fullName>
    </submittedName>
</protein>
<keyword evidence="1" id="KW-1133">Transmembrane helix</keyword>
<feature type="transmembrane region" description="Helical" evidence="1">
    <location>
        <begin position="212"/>
        <end position="235"/>
    </location>
</feature>
<reference evidence="2" key="1">
    <citation type="journal article" date="2021" name="Nat. Commun.">
        <title>Genetic determinants of endophytism in the Arabidopsis root mycobiome.</title>
        <authorList>
            <person name="Mesny F."/>
            <person name="Miyauchi S."/>
            <person name="Thiergart T."/>
            <person name="Pickel B."/>
            <person name="Atanasova L."/>
            <person name="Karlsson M."/>
            <person name="Huettel B."/>
            <person name="Barry K.W."/>
            <person name="Haridas S."/>
            <person name="Chen C."/>
            <person name="Bauer D."/>
            <person name="Andreopoulos W."/>
            <person name="Pangilinan J."/>
            <person name="LaButti K."/>
            <person name="Riley R."/>
            <person name="Lipzen A."/>
            <person name="Clum A."/>
            <person name="Drula E."/>
            <person name="Henrissat B."/>
            <person name="Kohler A."/>
            <person name="Grigoriev I.V."/>
            <person name="Martin F.M."/>
            <person name="Hacquard S."/>
        </authorList>
    </citation>
    <scope>NUCLEOTIDE SEQUENCE</scope>
    <source>
        <strain evidence="2">MPI-SDFR-AT-0120</strain>
    </source>
</reference>
<dbReference type="Proteomes" id="UP000813461">
    <property type="component" value="Unassembled WGS sequence"/>
</dbReference>
<feature type="transmembrane region" description="Helical" evidence="1">
    <location>
        <begin position="180"/>
        <end position="206"/>
    </location>
</feature>
<accession>A0A8K0W5J3</accession>
<evidence type="ECO:0000256" key="1">
    <source>
        <dbReference type="SAM" id="Phobius"/>
    </source>
</evidence>
<keyword evidence="1" id="KW-0472">Membrane</keyword>
<dbReference type="OrthoDB" id="2396694at2759"/>
<sequence length="264" mass="29453">MAPQPMHPFEPNYHALPALIPRFLEPTNSTTFKSHIQIYAIPYGVLGAVSHLLTFHVILCHLFGRRPLLPWQALEKTAWNITVVTLSSLVSVILSSVTLARTRGSQALMVLAGMQIVLGVLIDAIHIHRLMIKSEGWSNGMGFWGIPMVITGVFSVWAFYQFPHRDEDGRTGTILKSITFLVLLALLGLSGFATLVTFLGAVFTLFRESRYFAMSAVVLTCALFWLGDFAIALVSKNTIGTPSDRIAQMYYAFWVVERMPLFTF</sequence>
<name>A0A8K0W5J3_9PLEO</name>
<feature type="transmembrane region" description="Helical" evidence="1">
    <location>
        <begin position="79"/>
        <end position="100"/>
    </location>
</feature>
<gene>
    <name evidence="2" type="ORF">FB567DRAFT_575633</name>
</gene>
<feature type="transmembrane region" description="Helical" evidence="1">
    <location>
        <begin position="107"/>
        <end position="129"/>
    </location>
</feature>
<feature type="transmembrane region" description="Helical" evidence="1">
    <location>
        <begin position="141"/>
        <end position="160"/>
    </location>
</feature>
<dbReference type="AlphaFoldDB" id="A0A8K0W5J3"/>
<comment type="caution">
    <text evidence="2">The sequence shown here is derived from an EMBL/GenBank/DDBJ whole genome shotgun (WGS) entry which is preliminary data.</text>
</comment>
<feature type="transmembrane region" description="Helical" evidence="1">
    <location>
        <begin position="38"/>
        <end position="59"/>
    </location>
</feature>
<keyword evidence="1" id="KW-0812">Transmembrane</keyword>
<organism evidence="2 3">
    <name type="scientific">Paraphoma chrysanthemicola</name>
    <dbReference type="NCBI Taxonomy" id="798071"/>
    <lineage>
        <taxon>Eukaryota</taxon>
        <taxon>Fungi</taxon>
        <taxon>Dikarya</taxon>
        <taxon>Ascomycota</taxon>
        <taxon>Pezizomycotina</taxon>
        <taxon>Dothideomycetes</taxon>
        <taxon>Pleosporomycetidae</taxon>
        <taxon>Pleosporales</taxon>
        <taxon>Pleosporineae</taxon>
        <taxon>Phaeosphaeriaceae</taxon>
        <taxon>Paraphoma</taxon>
    </lineage>
</organism>
<evidence type="ECO:0000313" key="3">
    <source>
        <dbReference type="Proteomes" id="UP000813461"/>
    </source>
</evidence>